<keyword evidence="2" id="KW-0547">Nucleotide-binding</keyword>
<dbReference type="RefSeq" id="WP_274702702.1">
    <property type="nucleotide sequence ID" value="NZ_JAQSVD010000001.1"/>
</dbReference>
<gene>
    <name evidence="2" type="ORF">PTZ04_01245</name>
</gene>
<dbReference type="PANTHER" id="PTHR42927">
    <property type="entry name" value="HELICASE SUPERFAMILY 1 AND 2 DOMAIN-CONTAINING PROTEIN"/>
    <property type="match status" value="1"/>
</dbReference>
<keyword evidence="2" id="KW-0378">Hydrolase</keyword>
<keyword evidence="2" id="KW-0067">ATP-binding</keyword>
<dbReference type="SUPFAM" id="SSF52540">
    <property type="entry name" value="P-loop containing nucleoside triphosphate hydrolases"/>
    <property type="match status" value="1"/>
</dbReference>
<proteinExistence type="predicted"/>
<reference evidence="2 3" key="1">
    <citation type="submission" date="2023-02" db="EMBL/GenBank/DDBJ databases">
        <title>Comparative genome analysis of Eubacterium limosum species.</title>
        <authorList>
            <person name="Bak J.E."/>
        </authorList>
    </citation>
    <scope>NUCLEOTIDE SEQUENCE [LARGE SCALE GENOMIC DNA]</scope>
    <source>
        <strain evidence="2 3">KGMB01548</strain>
    </source>
</reference>
<organism evidence="2 3">
    <name type="scientific">Eubacterium limosum</name>
    <dbReference type="NCBI Taxonomy" id="1736"/>
    <lineage>
        <taxon>Bacteria</taxon>
        <taxon>Bacillati</taxon>
        <taxon>Bacillota</taxon>
        <taxon>Clostridia</taxon>
        <taxon>Eubacteriales</taxon>
        <taxon>Eubacteriaceae</taxon>
        <taxon>Eubacterium</taxon>
    </lineage>
</organism>
<keyword evidence="3" id="KW-1185">Reference proteome</keyword>
<dbReference type="SMART" id="SM00487">
    <property type="entry name" value="DEXDc"/>
    <property type="match status" value="1"/>
</dbReference>
<keyword evidence="2" id="KW-0347">Helicase</keyword>
<dbReference type="InterPro" id="IPR055180">
    <property type="entry name" value="HsdR_RecA-like_helicase_dom_2"/>
</dbReference>
<evidence type="ECO:0000259" key="1">
    <source>
        <dbReference type="PROSITE" id="PS51192"/>
    </source>
</evidence>
<comment type="caution">
    <text evidence="2">The sequence shown here is derived from an EMBL/GenBank/DDBJ whole genome shotgun (WGS) entry which is preliminary data.</text>
</comment>
<dbReference type="EMBL" id="JAQSVD010000001">
    <property type="protein sequence ID" value="MDE1468870.1"/>
    <property type="molecule type" value="Genomic_DNA"/>
</dbReference>
<dbReference type="InterPro" id="IPR040980">
    <property type="entry name" value="SWI2_SNF2"/>
</dbReference>
<sequence>MHTDVSEKGLENIIENWLINENRFEQGTNAKFNRDYALDEGRLFRFLSETQPLAMKELRILDSSAERTKFLGRLNKKLSDSGVIEVLRKGFKYKHKTLDLYMVLPSEGNTSAAALYEKNIFSVTRQLQYSKDNGKLALDMAIFLNGLPIMTFELKNQFTKQNVQDAIFQYKKDREPTELFFHFKRCLVHFAVDDNEVHMCTELRKEKSFFLPFNKGYNDGAGNPPNPDGLKTDYLWKDILTKAEISNILENYAQIVEEKDEDTGKKHYKQIFPRYHQLQVVKSLLGDALNDGAGHRYLIQHSAGSGKSNSIAWLAHQLVTLKGSDGKIFDTVIVVTDRINLDKQIKNTIRQFMQVSSTVGWAKDSTELKNLLDEGKSIIITIVHKFKFILKDITDIHKNKNFAIIIDEAHSSQNGSLSAQMNIVLSGNVYNDDDELEDKINSLIEGKKMASNASYFAFTATPKNKTLEMFGKPISDANGNPILNEDGTKKSEPHYVYTMKQAIEERFILDVLKYYTPYESYYHIIKTVEDDPLFDTKRAQRLLRYYVESQKYAVQEKAGIMVEHFHNDVRKKINGQGRAMIITNGINRAIEYYLAITNALNERKSQYKAIVAFSGDSVYNGETYNEAKLNGFPSGQIEKKFKYDPYRILIVADKFQTGYDEPLLHTMYVDKGLSDIKAVQTLSRLNRCCSGKSDTFVLDFVNDPEDIKKAFERYYKTTILSGETDANKLNDLIDTMEPMQVYTQDQIDEFVSLYLNNAEREKLDPIIDLCVENYKELDLDDQIEFKSSAKTFVRTYNFLSAILPYGSSDWEKLSIFLNLLVSKLPKPESDDDTDKIIEKVDLESYRVVAQQTMSLSLADENVEIGPVPVKTDVGIPVPDYDTLSHIIATFHDMWGNCEWSDEDKVRRQVADLPDIVKNDEAYQNAMKYSDAQNARDESDRATFEAILKTMTSGMELYTAFQDDVRNKNNQSFKRWLLDYVFNSTYTPGGNSQSTDTSV</sequence>
<dbReference type="GO" id="GO:0004386">
    <property type="term" value="F:helicase activity"/>
    <property type="evidence" value="ECO:0007669"/>
    <property type="project" value="UniProtKB-KW"/>
</dbReference>
<dbReference type="InterPro" id="IPR027417">
    <property type="entry name" value="P-loop_NTPase"/>
</dbReference>
<dbReference type="InterPro" id="IPR007409">
    <property type="entry name" value="Restrct_endonuc_type1_HsdR_N"/>
</dbReference>
<name>A0ABT5UIZ0_EUBLI</name>
<evidence type="ECO:0000313" key="2">
    <source>
        <dbReference type="EMBL" id="MDE1468870.1"/>
    </source>
</evidence>
<dbReference type="Pfam" id="PF18766">
    <property type="entry name" value="SWI2_SNF2"/>
    <property type="match status" value="1"/>
</dbReference>
<dbReference type="Pfam" id="PF22679">
    <property type="entry name" value="T1R_D3-like"/>
    <property type="match status" value="1"/>
</dbReference>
<evidence type="ECO:0000313" key="3">
    <source>
        <dbReference type="Proteomes" id="UP001215087"/>
    </source>
</evidence>
<dbReference type="PROSITE" id="PS51192">
    <property type="entry name" value="HELICASE_ATP_BIND_1"/>
    <property type="match status" value="1"/>
</dbReference>
<dbReference type="Pfam" id="PF04313">
    <property type="entry name" value="HSDR_N"/>
    <property type="match status" value="1"/>
</dbReference>
<dbReference type="PANTHER" id="PTHR42927:SF1">
    <property type="entry name" value="HELICASE SUPERFAMILY 1 AND 2 DOMAIN-CONTAINING PROTEIN"/>
    <property type="match status" value="1"/>
</dbReference>
<protein>
    <submittedName>
        <fullName evidence="2">DEAD/DEAH box helicase family protein</fullName>
    </submittedName>
</protein>
<dbReference type="Gene3D" id="3.90.1570.50">
    <property type="match status" value="1"/>
</dbReference>
<accession>A0ABT5UIZ0</accession>
<dbReference type="Gene3D" id="3.40.50.300">
    <property type="entry name" value="P-loop containing nucleotide triphosphate hydrolases"/>
    <property type="match status" value="2"/>
</dbReference>
<feature type="domain" description="Helicase ATP-binding" evidence="1">
    <location>
        <begin position="288"/>
        <end position="480"/>
    </location>
</feature>
<dbReference type="Proteomes" id="UP001215087">
    <property type="component" value="Unassembled WGS sequence"/>
</dbReference>
<dbReference type="InterPro" id="IPR014001">
    <property type="entry name" value="Helicase_ATP-bd"/>
</dbReference>